<keyword evidence="3" id="KW-1185">Reference proteome</keyword>
<dbReference type="eggNOG" id="ENOG502RQ34">
    <property type="taxonomic scope" value="Eukaryota"/>
</dbReference>
<dbReference type="EMBL" id="CH981530">
    <property type="protein sequence ID" value="EDK46624.1"/>
    <property type="molecule type" value="Genomic_DNA"/>
</dbReference>
<feature type="region of interest" description="Disordered" evidence="1">
    <location>
        <begin position="426"/>
        <end position="533"/>
    </location>
</feature>
<dbReference type="InParanoid" id="A5E5B6"/>
<dbReference type="GeneID" id="5231250"/>
<organism evidence="2 3">
    <name type="scientific">Lodderomyces elongisporus (strain ATCC 11503 / CBS 2605 / JCM 1781 / NBRC 1676 / NRRL YB-4239)</name>
    <name type="common">Yeast</name>
    <name type="synonym">Saccharomyces elongisporus</name>
    <dbReference type="NCBI Taxonomy" id="379508"/>
    <lineage>
        <taxon>Eukaryota</taxon>
        <taxon>Fungi</taxon>
        <taxon>Dikarya</taxon>
        <taxon>Ascomycota</taxon>
        <taxon>Saccharomycotina</taxon>
        <taxon>Pichiomycetes</taxon>
        <taxon>Debaryomycetaceae</taxon>
        <taxon>Candida/Lodderomyces clade</taxon>
        <taxon>Lodderomyces</taxon>
    </lineage>
</organism>
<gene>
    <name evidence="2" type="ORF">LELG_04805</name>
</gene>
<feature type="compositionally biased region" description="Polar residues" evidence="1">
    <location>
        <begin position="576"/>
        <end position="586"/>
    </location>
</feature>
<dbReference type="Proteomes" id="UP000001996">
    <property type="component" value="Unassembled WGS sequence"/>
</dbReference>
<dbReference type="OrthoDB" id="4094308at2759"/>
<evidence type="ECO:0000256" key="1">
    <source>
        <dbReference type="SAM" id="MobiDB-lite"/>
    </source>
</evidence>
<evidence type="ECO:0000313" key="2">
    <source>
        <dbReference type="EMBL" id="EDK46624.1"/>
    </source>
</evidence>
<feature type="compositionally biased region" description="Acidic residues" evidence="1">
    <location>
        <begin position="606"/>
        <end position="629"/>
    </location>
</feature>
<evidence type="ECO:0000313" key="3">
    <source>
        <dbReference type="Proteomes" id="UP000001996"/>
    </source>
</evidence>
<proteinExistence type="predicted"/>
<dbReference type="KEGG" id="lel:PVL30_005537"/>
<feature type="compositionally biased region" description="Acidic residues" evidence="1">
    <location>
        <begin position="449"/>
        <end position="478"/>
    </location>
</feature>
<dbReference type="VEuPathDB" id="FungiDB:LELG_04805"/>
<dbReference type="AlphaFoldDB" id="A5E5B6"/>
<sequence length="629" mass="71197">MTGKPTQVERQNATTLSGTILKLPLRIEDSSTCDIILNTTIWLHISKAEYEPSSDPNFINMCFVAVFPFGQFHATITKANVKKVFKDQAISKIDPADAVAVFRDLFHLDLESILESGEKEGVHHDLFVNAKISTSKDDFDEFGEYSGDRMENETLSILVKRLGKFTPTIGQFEMQPVSLANVDYLASEGDLFNWMELYHHQVEELTNSLVLSKQNYSKISEDNELLKNGLRIARDDFQNIVDDLESKFYQALNAKKNMIYHLTHSDGAKIKELVGLNREYILNTGKLRNIDTDALESGENFDDKSLSKKRISATTNPIDEYTSRKRQKVKAENSSDANTKFAAKMDEEMEEMEDSCHALNTKVKREPEFAKALSKYCLENPNNSFDKNVEVKHEKELLSVSCDSDLVETKKKLPSIELKDDSWSLSVPKNSLNEESDKEVLKRAMQYEFENDEDEDDKEEEEEEEEEESELVGQTTEDDTGRESDDNFVKVDDVLETNSEKESSGSGKIKDEKSNHKKQVTSPGGDNHCSSETLVIEDSLSAAKDNNNIIKIINENHHVDENRDKDVQGRLIKSTQDLTDYSSSSEGAVDEKTQIYKTSSNIPDTAEVEDDTDYSDDSNDDNDDNDDDV</sequence>
<feature type="compositionally biased region" description="Basic and acidic residues" evidence="1">
    <location>
        <begin position="479"/>
        <end position="514"/>
    </location>
</feature>
<dbReference type="OMA" id="FNWMELY"/>
<feature type="compositionally biased region" description="Polar residues" evidence="1">
    <location>
        <begin position="520"/>
        <end position="533"/>
    </location>
</feature>
<protein>
    <submittedName>
        <fullName evidence="2">Uncharacterized protein</fullName>
    </submittedName>
</protein>
<dbReference type="HOGENOM" id="CLU_434793_0_0_1"/>
<accession>A5E5B6</accession>
<name>A5E5B6_LODEL</name>
<reference evidence="2 3" key="1">
    <citation type="journal article" date="2009" name="Nature">
        <title>Evolution of pathogenicity and sexual reproduction in eight Candida genomes.</title>
        <authorList>
            <person name="Butler G."/>
            <person name="Rasmussen M.D."/>
            <person name="Lin M.F."/>
            <person name="Santos M.A."/>
            <person name="Sakthikumar S."/>
            <person name="Munro C.A."/>
            <person name="Rheinbay E."/>
            <person name="Grabherr M."/>
            <person name="Forche A."/>
            <person name="Reedy J.L."/>
            <person name="Agrafioti I."/>
            <person name="Arnaud M.B."/>
            <person name="Bates S."/>
            <person name="Brown A.J."/>
            <person name="Brunke S."/>
            <person name="Costanzo M.C."/>
            <person name="Fitzpatrick D.A."/>
            <person name="de Groot P.W."/>
            <person name="Harris D."/>
            <person name="Hoyer L.L."/>
            <person name="Hube B."/>
            <person name="Klis F.M."/>
            <person name="Kodira C."/>
            <person name="Lennard N."/>
            <person name="Logue M.E."/>
            <person name="Martin R."/>
            <person name="Neiman A.M."/>
            <person name="Nikolaou E."/>
            <person name="Quail M.A."/>
            <person name="Quinn J."/>
            <person name="Santos M.C."/>
            <person name="Schmitzberger F.F."/>
            <person name="Sherlock G."/>
            <person name="Shah P."/>
            <person name="Silverstein K.A."/>
            <person name="Skrzypek M.S."/>
            <person name="Soll D."/>
            <person name="Staggs R."/>
            <person name="Stansfield I."/>
            <person name="Stumpf M.P."/>
            <person name="Sudbery P.E."/>
            <person name="Srikantha T."/>
            <person name="Zeng Q."/>
            <person name="Berman J."/>
            <person name="Berriman M."/>
            <person name="Heitman J."/>
            <person name="Gow N.A."/>
            <person name="Lorenz M.C."/>
            <person name="Birren B.W."/>
            <person name="Kellis M."/>
            <person name="Cuomo C.A."/>
        </authorList>
    </citation>
    <scope>NUCLEOTIDE SEQUENCE [LARGE SCALE GENOMIC DNA]</scope>
    <source>
        <strain evidence="3">ATCC 11503 / BCRC 21390 / CBS 2605 / JCM 1781 / NBRC 1676 / NRRL YB-4239</strain>
    </source>
</reference>
<feature type="region of interest" description="Disordered" evidence="1">
    <location>
        <begin position="576"/>
        <end position="629"/>
    </location>
</feature>